<dbReference type="AlphaFoldDB" id="A0A2T4A6Z6"/>
<dbReference type="InterPro" id="IPR036864">
    <property type="entry name" value="Zn2-C6_fun-type_DNA-bd_sf"/>
</dbReference>
<dbReference type="GO" id="GO:0005634">
    <property type="term" value="C:nucleus"/>
    <property type="evidence" value="ECO:0007669"/>
    <property type="project" value="TreeGrafter"/>
</dbReference>
<dbReference type="InterPro" id="IPR007219">
    <property type="entry name" value="XnlR_reg_dom"/>
</dbReference>
<dbReference type="GO" id="GO:0006351">
    <property type="term" value="P:DNA-templated transcription"/>
    <property type="evidence" value="ECO:0007669"/>
    <property type="project" value="InterPro"/>
</dbReference>
<dbReference type="GO" id="GO:0008270">
    <property type="term" value="F:zinc ion binding"/>
    <property type="evidence" value="ECO:0007669"/>
    <property type="project" value="InterPro"/>
</dbReference>
<dbReference type="CDD" id="cd00067">
    <property type="entry name" value="GAL4"/>
    <property type="match status" value="1"/>
</dbReference>
<evidence type="ECO:0000256" key="2">
    <source>
        <dbReference type="ARBA" id="ARBA00023015"/>
    </source>
</evidence>
<dbReference type="GO" id="GO:0000978">
    <property type="term" value="F:RNA polymerase II cis-regulatory region sequence-specific DNA binding"/>
    <property type="evidence" value="ECO:0007669"/>
    <property type="project" value="TreeGrafter"/>
</dbReference>
<dbReference type="STRING" id="983964.A0A2T4A6Z6"/>
<dbReference type="EMBL" id="KZ679683">
    <property type="protein sequence ID" value="PTB52849.1"/>
    <property type="molecule type" value="Genomic_DNA"/>
</dbReference>
<evidence type="ECO:0000256" key="1">
    <source>
        <dbReference type="ARBA" id="ARBA00022723"/>
    </source>
</evidence>
<keyword evidence="5" id="KW-0539">Nucleus</keyword>
<evidence type="ECO:0000313" key="8">
    <source>
        <dbReference type="Proteomes" id="UP000241690"/>
    </source>
</evidence>
<dbReference type="SUPFAM" id="SSF57701">
    <property type="entry name" value="Zn2/Cys6 DNA-binding domain"/>
    <property type="match status" value="1"/>
</dbReference>
<evidence type="ECO:0000313" key="7">
    <source>
        <dbReference type="EMBL" id="PTB52849.1"/>
    </source>
</evidence>
<dbReference type="Pfam" id="PF04082">
    <property type="entry name" value="Fungal_trans"/>
    <property type="match status" value="1"/>
</dbReference>
<dbReference type="GO" id="GO:0000435">
    <property type="term" value="P:positive regulation of transcription from RNA polymerase II promoter by galactose"/>
    <property type="evidence" value="ECO:0007669"/>
    <property type="project" value="TreeGrafter"/>
</dbReference>
<dbReference type="SMART" id="SM00066">
    <property type="entry name" value="GAL4"/>
    <property type="match status" value="1"/>
</dbReference>
<dbReference type="PROSITE" id="PS50048">
    <property type="entry name" value="ZN2_CY6_FUNGAL_2"/>
    <property type="match status" value="1"/>
</dbReference>
<dbReference type="RefSeq" id="XP_024772526.1">
    <property type="nucleotide sequence ID" value="XM_024924127.1"/>
</dbReference>
<dbReference type="GeneID" id="36632710"/>
<dbReference type="Gene3D" id="4.10.240.10">
    <property type="entry name" value="Zn(2)-C6 fungal-type DNA-binding domain"/>
    <property type="match status" value="1"/>
</dbReference>
<dbReference type="PANTHER" id="PTHR47424:SF3">
    <property type="entry name" value="REGULATORY PROTEIN GAL4"/>
    <property type="match status" value="1"/>
</dbReference>
<accession>A0A2T4A6Z6</accession>
<dbReference type="GO" id="GO:0000981">
    <property type="term" value="F:DNA-binding transcription factor activity, RNA polymerase II-specific"/>
    <property type="evidence" value="ECO:0007669"/>
    <property type="project" value="InterPro"/>
</dbReference>
<keyword evidence="4" id="KW-0804">Transcription</keyword>
<sequence>MPSYKRRRVAVACTSCRGRKSRCDGARPSCSLCVHLGFDCFYEQPSTSNFRGAHPQPRSNDNDRLSKIEEMLHILFQRSHQTADSIERSSLSIQHVEVDTQNQIHSKNAMDMNHVIPRNDADSVDGMATLMGPKTVTSKFFGPSSNIEFLRQVSDASAAILNANVQVRESTTDAIEATIVEGSHAMNIPSGRRPKSLQTADLYDLPEETITLRLIKLFFSDTGMIFPITDEETILQAYYSVINVDDRLTNWSCVCLLNSIFAIATYISAKPDRSPIKNAEDSEAYCEKARAIWACTESNTAQLETVQYLLLMAHYYQGTNRPDEAWNLHGQAVQTAYQLGLHSRSLCYEFSASEAERRRRTWLGCVVLDRLFSMTLGRPLIIPSSYISIDLPDTNTIHGPSALRKPRNGSHSCHTVCLFTATIRLYEILQTIIADLYGSNLDQNFSLDLSAAFTYIMPIEQRLNEWREKLYRQLQRRPWGNNDSTEHDSEAIFDKLSTIMMLRYLNVRILLHRPVLSSVLHHCHTSYSDRNLERDPPFSRHVAELSIESCQQSAIDIIDIVYKTRDSYLALKTWWFTIYYTFNAAVVIFSCILLEITSPTTRSSSEQASTTTDTSRSNKIVNLFGHLQRAAESLQRVGEDTKQGSRVNRMLQKHLEISSRLIRENADRYSVPLSAISLGQESQVGNSQPDIYNWDAQLDNNELLAVTSCSPNPLEMFELRTSQEWINSDLYTDLFQAGEGSAT</sequence>
<name>A0A2T4A6Z6_TRIHA</name>
<reference evidence="7 8" key="1">
    <citation type="submission" date="2016-07" db="EMBL/GenBank/DDBJ databases">
        <title>Multiple horizontal gene transfer events from other fungi enriched the ability of initially mycotrophic Trichoderma (Ascomycota) to feed on dead plant biomass.</title>
        <authorList>
            <consortium name="DOE Joint Genome Institute"/>
            <person name="Aerts A."/>
            <person name="Atanasova L."/>
            <person name="Chenthamara K."/>
            <person name="Zhang J."/>
            <person name="Grujic M."/>
            <person name="Henrissat B."/>
            <person name="Kuo A."/>
            <person name="Salamov A."/>
            <person name="Lipzen A."/>
            <person name="Labutti K."/>
            <person name="Barry K."/>
            <person name="Miao Y."/>
            <person name="Rahimi M.J."/>
            <person name="Shen Q."/>
            <person name="Grigoriev I.V."/>
            <person name="Kubicek C.P."/>
            <person name="Druzhinina I.S."/>
        </authorList>
    </citation>
    <scope>NUCLEOTIDE SEQUENCE [LARGE SCALE GENOMIC DNA]</scope>
    <source>
        <strain evidence="7 8">CBS 226.95</strain>
    </source>
</reference>
<dbReference type="PANTHER" id="PTHR47424">
    <property type="entry name" value="REGULATORY PROTEIN GAL4"/>
    <property type="match status" value="1"/>
</dbReference>
<keyword evidence="8" id="KW-1185">Reference proteome</keyword>
<proteinExistence type="predicted"/>
<dbReference type="Proteomes" id="UP000241690">
    <property type="component" value="Unassembled WGS sequence"/>
</dbReference>
<keyword evidence="1" id="KW-0479">Metal-binding</keyword>
<protein>
    <recommendedName>
        <fullName evidence="6">Zn(2)-C6 fungal-type domain-containing protein</fullName>
    </recommendedName>
</protein>
<evidence type="ECO:0000256" key="5">
    <source>
        <dbReference type="ARBA" id="ARBA00023242"/>
    </source>
</evidence>
<dbReference type="SMART" id="SM00906">
    <property type="entry name" value="Fungal_trans"/>
    <property type="match status" value="1"/>
</dbReference>
<organism evidence="7 8">
    <name type="scientific">Trichoderma harzianum CBS 226.95</name>
    <dbReference type="NCBI Taxonomy" id="983964"/>
    <lineage>
        <taxon>Eukaryota</taxon>
        <taxon>Fungi</taxon>
        <taxon>Dikarya</taxon>
        <taxon>Ascomycota</taxon>
        <taxon>Pezizomycotina</taxon>
        <taxon>Sordariomycetes</taxon>
        <taxon>Hypocreomycetidae</taxon>
        <taxon>Hypocreales</taxon>
        <taxon>Hypocreaceae</taxon>
        <taxon>Trichoderma</taxon>
    </lineage>
</organism>
<evidence type="ECO:0000259" key="6">
    <source>
        <dbReference type="PROSITE" id="PS50048"/>
    </source>
</evidence>
<feature type="domain" description="Zn(2)-C6 fungal-type" evidence="6">
    <location>
        <begin position="12"/>
        <end position="42"/>
    </location>
</feature>
<keyword evidence="2" id="KW-0805">Transcription regulation</keyword>
<dbReference type="PROSITE" id="PS00463">
    <property type="entry name" value="ZN2_CY6_FUNGAL_1"/>
    <property type="match status" value="1"/>
</dbReference>
<dbReference type="InterPro" id="IPR001138">
    <property type="entry name" value="Zn2Cys6_DnaBD"/>
</dbReference>
<keyword evidence="3" id="KW-0238">DNA-binding</keyword>
<gene>
    <name evidence="7" type="ORF">M431DRAFT_90219</name>
</gene>
<evidence type="ECO:0000256" key="4">
    <source>
        <dbReference type="ARBA" id="ARBA00023163"/>
    </source>
</evidence>
<dbReference type="InterPro" id="IPR051127">
    <property type="entry name" value="Fungal_SecMet_Regulators"/>
</dbReference>
<evidence type="ECO:0000256" key="3">
    <source>
        <dbReference type="ARBA" id="ARBA00023125"/>
    </source>
</evidence>
<dbReference type="Pfam" id="PF00172">
    <property type="entry name" value="Zn_clus"/>
    <property type="match status" value="1"/>
</dbReference>
<dbReference type="CDD" id="cd12148">
    <property type="entry name" value="fungal_TF_MHR"/>
    <property type="match status" value="1"/>
</dbReference>